<feature type="transmembrane region" description="Helical" evidence="1">
    <location>
        <begin position="158"/>
        <end position="178"/>
    </location>
</feature>
<proteinExistence type="predicted"/>
<feature type="transmembrane region" description="Helical" evidence="1">
    <location>
        <begin position="306"/>
        <end position="326"/>
    </location>
</feature>
<reference evidence="3" key="1">
    <citation type="submission" date="2023-07" db="EMBL/GenBank/DDBJ databases">
        <title>Dyadobacter sp. nov 'subterranea' isolated from contaminted grondwater.</title>
        <authorList>
            <person name="Szabo I."/>
            <person name="Al-Omari J."/>
            <person name="Szerdahelyi S.G."/>
            <person name="Rado J."/>
        </authorList>
    </citation>
    <scope>NUCLEOTIDE SEQUENCE [LARGE SCALE GENOMIC DNA]</scope>
    <source>
        <strain evidence="3">UP-52</strain>
    </source>
</reference>
<sequence>MKKAYNELWITNLNIQNISRSWHRKNLITTKQLEQITIDFPEAFYKPGIFVKTGLFLFTILAGSFFSGFISLFFLENSTDKIFTVISIVCAVSYFFALEYSIKDRKLFHSGIDNALLYMAEVATLIPVFLTFEHLKIWQYCLIILVVNSVLLIRYADILIAFISVGALYVMFANIIIASPQLKPFLPFFLMLISAVIYYFNKVNYGVYYANCQTVIKIFSLVVFYLGGNYYVVREGNALLSDLRTPIAPQIPFSLLFYILTTAIPLIFIFFGLRNKDRILLIIGLLTTAFSVFTYCYYFDIIPVEIILTVAGLALILLTIFLINYLKTPKFGVSDEKDDSQNFANLEAIIIAHQFGQSPAGDQLHFGGGDFGGGGAGISY</sequence>
<feature type="transmembrane region" description="Helical" evidence="1">
    <location>
        <begin position="208"/>
        <end position="231"/>
    </location>
</feature>
<feature type="transmembrane region" description="Helical" evidence="1">
    <location>
        <begin position="184"/>
        <end position="201"/>
    </location>
</feature>
<protein>
    <recommendedName>
        <fullName evidence="4">DUF4401 domain-containing protein</fullName>
    </recommendedName>
</protein>
<feature type="transmembrane region" description="Helical" evidence="1">
    <location>
        <begin position="55"/>
        <end position="75"/>
    </location>
</feature>
<comment type="caution">
    <text evidence="2">The sequence shown here is derived from an EMBL/GenBank/DDBJ whole genome shotgun (WGS) entry which is preliminary data.</text>
</comment>
<feature type="transmembrane region" description="Helical" evidence="1">
    <location>
        <begin position="81"/>
        <end position="102"/>
    </location>
</feature>
<feature type="transmembrane region" description="Helical" evidence="1">
    <location>
        <begin position="137"/>
        <end position="153"/>
    </location>
</feature>
<gene>
    <name evidence="2" type="ORF">IEE83_14575</name>
</gene>
<keyword evidence="1" id="KW-1133">Transmembrane helix</keyword>
<evidence type="ECO:0000256" key="1">
    <source>
        <dbReference type="SAM" id="Phobius"/>
    </source>
</evidence>
<dbReference type="RefSeq" id="WP_194121263.1">
    <property type="nucleotide sequence ID" value="NZ_JACYGY010000001.1"/>
</dbReference>
<evidence type="ECO:0000313" key="3">
    <source>
        <dbReference type="Proteomes" id="UP000634134"/>
    </source>
</evidence>
<name>A0ABR9WCB1_9BACT</name>
<keyword evidence="3" id="KW-1185">Reference proteome</keyword>
<evidence type="ECO:0008006" key="4">
    <source>
        <dbReference type="Google" id="ProtNLM"/>
    </source>
</evidence>
<evidence type="ECO:0000313" key="2">
    <source>
        <dbReference type="EMBL" id="MBE9463110.1"/>
    </source>
</evidence>
<dbReference type="Proteomes" id="UP000634134">
    <property type="component" value="Unassembled WGS sequence"/>
</dbReference>
<feature type="transmembrane region" description="Helical" evidence="1">
    <location>
        <begin position="114"/>
        <end position="131"/>
    </location>
</feature>
<feature type="transmembrane region" description="Helical" evidence="1">
    <location>
        <begin position="280"/>
        <end position="300"/>
    </location>
</feature>
<dbReference type="EMBL" id="JACYGY010000001">
    <property type="protein sequence ID" value="MBE9463110.1"/>
    <property type="molecule type" value="Genomic_DNA"/>
</dbReference>
<feature type="transmembrane region" description="Helical" evidence="1">
    <location>
        <begin position="251"/>
        <end position="273"/>
    </location>
</feature>
<keyword evidence="1" id="KW-0472">Membrane</keyword>
<keyword evidence="1" id="KW-0812">Transmembrane</keyword>
<organism evidence="2 3">
    <name type="scientific">Dyadobacter subterraneus</name>
    <dbReference type="NCBI Taxonomy" id="2773304"/>
    <lineage>
        <taxon>Bacteria</taxon>
        <taxon>Pseudomonadati</taxon>
        <taxon>Bacteroidota</taxon>
        <taxon>Cytophagia</taxon>
        <taxon>Cytophagales</taxon>
        <taxon>Spirosomataceae</taxon>
        <taxon>Dyadobacter</taxon>
    </lineage>
</organism>
<accession>A0ABR9WCB1</accession>